<name>A0ABT2VQZ0_9ALTE</name>
<evidence type="ECO:0000259" key="9">
    <source>
        <dbReference type="PROSITE" id="PS51007"/>
    </source>
</evidence>
<dbReference type="Gene3D" id="1.10.760.10">
    <property type="entry name" value="Cytochrome c-like domain"/>
    <property type="match status" value="2"/>
</dbReference>
<evidence type="ECO:0000313" key="10">
    <source>
        <dbReference type="EMBL" id="MCU7554833.1"/>
    </source>
</evidence>
<dbReference type="NCBIfam" id="TIGR04039">
    <property type="entry name" value="MXAN_0977_Heme2"/>
    <property type="match status" value="1"/>
</dbReference>
<dbReference type="PANTHER" id="PTHR30600">
    <property type="entry name" value="CYTOCHROME C PEROXIDASE-RELATED"/>
    <property type="match status" value="1"/>
</dbReference>
<sequence>MARLGLIALFALWLSGCSESPTPYKWALPYNVPEPVVPADNPMTEEKVALGRMLFYDTALSVNQQQSCASCHLQQFAFAEATAHSIGTTGDAVPRNALALVNVAYNGSLTWAHEGLNHIEQQLMIPLFNEAPVEMGVTGHEQAILARLQSPDYQAAFEAAYGDTAASWDGIVKALASFVRSLVSFSSPFDRYAYGGDDSSLTEQQIDGMNLFFSERLECFHCHGGVNFTQSSKHTFQQLNLRPFHNTGLYNEDGQGGYPAVDQGLITVSLKPEDMGKFRAPTLRNIVVSAPYMHDGSVRTLAEVLDIYAAGGRGEGKNNPYKSPFVTGFSLTPEEKDAVIAFLQSLTDQQFLHNPTFGPPRSSEN</sequence>
<keyword evidence="4" id="KW-0732">Signal</keyword>
<evidence type="ECO:0000256" key="5">
    <source>
        <dbReference type="ARBA" id="ARBA00022764"/>
    </source>
</evidence>
<dbReference type="EMBL" id="JAOTJC010000008">
    <property type="protein sequence ID" value="MCU7554833.1"/>
    <property type="molecule type" value="Genomic_DNA"/>
</dbReference>
<evidence type="ECO:0000256" key="3">
    <source>
        <dbReference type="ARBA" id="ARBA00022723"/>
    </source>
</evidence>
<gene>
    <name evidence="10" type="ORF">OCL06_09505</name>
</gene>
<keyword evidence="5" id="KW-0574">Periplasm</keyword>
<evidence type="ECO:0000256" key="2">
    <source>
        <dbReference type="ARBA" id="ARBA00022617"/>
    </source>
</evidence>
<dbReference type="InterPro" id="IPR023929">
    <property type="entry name" value="MbnH-like"/>
</dbReference>
<protein>
    <submittedName>
        <fullName evidence="10">Di-heme enzyme</fullName>
    </submittedName>
</protein>
<dbReference type="Proteomes" id="UP001209257">
    <property type="component" value="Unassembled WGS sequence"/>
</dbReference>
<evidence type="ECO:0000313" key="11">
    <source>
        <dbReference type="Proteomes" id="UP001209257"/>
    </source>
</evidence>
<dbReference type="InterPro" id="IPR026259">
    <property type="entry name" value="MauG/Cytc_peroxidase"/>
</dbReference>
<dbReference type="InterPro" id="IPR004852">
    <property type="entry name" value="Di-haem_cyt_c_peroxidsae"/>
</dbReference>
<dbReference type="InterPro" id="IPR036909">
    <property type="entry name" value="Cyt_c-like_dom_sf"/>
</dbReference>
<dbReference type="PIRSF" id="PIRSF000294">
    <property type="entry name" value="Cytochrome-c_peroxidase"/>
    <property type="match status" value="1"/>
</dbReference>
<evidence type="ECO:0000256" key="1">
    <source>
        <dbReference type="ARBA" id="ARBA00004418"/>
    </source>
</evidence>
<keyword evidence="11" id="KW-1185">Reference proteome</keyword>
<keyword evidence="7 8" id="KW-0408">Iron</keyword>
<reference evidence="11" key="1">
    <citation type="submission" date="2023-07" db="EMBL/GenBank/DDBJ databases">
        <title>Study on multiphase classification of strain Alteromonas salexigens isolated from the Yellow Sea.</title>
        <authorList>
            <person name="Sun L."/>
        </authorList>
    </citation>
    <scope>NUCLEOTIDE SEQUENCE [LARGE SCALE GENOMIC DNA]</scope>
    <source>
        <strain evidence="11">ASW11-19</strain>
    </source>
</reference>
<evidence type="ECO:0000256" key="8">
    <source>
        <dbReference type="PROSITE-ProRule" id="PRU00433"/>
    </source>
</evidence>
<dbReference type="PROSITE" id="PS51007">
    <property type="entry name" value="CYTC"/>
    <property type="match status" value="1"/>
</dbReference>
<dbReference type="InterPro" id="IPR009056">
    <property type="entry name" value="Cyt_c-like_dom"/>
</dbReference>
<evidence type="ECO:0000256" key="6">
    <source>
        <dbReference type="ARBA" id="ARBA00023002"/>
    </source>
</evidence>
<dbReference type="PROSITE" id="PS51257">
    <property type="entry name" value="PROKAR_LIPOPROTEIN"/>
    <property type="match status" value="1"/>
</dbReference>
<accession>A0ABT2VQZ0</accession>
<proteinExistence type="predicted"/>
<keyword evidence="2 8" id="KW-0349">Heme</keyword>
<comment type="caution">
    <text evidence="10">The sequence shown here is derived from an EMBL/GenBank/DDBJ whole genome shotgun (WGS) entry which is preliminary data.</text>
</comment>
<dbReference type="RefSeq" id="WP_262993901.1">
    <property type="nucleotide sequence ID" value="NZ_JAOTJC010000008.1"/>
</dbReference>
<comment type="subcellular location">
    <subcellularLocation>
        <location evidence="1">Periplasm</location>
    </subcellularLocation>
</comment>
<dbReference type="InterPro" id="IPR051395">
    <property type="entry name" value="Cytochrome_c_Peroxidase/MauG"/>
</dbReference>
<organism evidence="10 11">
    <name type="scientific">Alteromonas salexigens</name>
    <dbReference type="NCBI Taxonomy" id="2982530"/>
    <lineage>
        <taxon>Bacteria</taxon>
        <taxon>Pseudomonadati</taxon>
        <taxon>Pseudomonadota</taxon>
        <taxon>Gammaproteobacteria</taxon>
        <taxon>Alteromonadales</taxon>
        <taxon>Alteromonadaceae</taxon>
        <taxon>Alteromonas/Salinimonas group</taxon>
        <taxon>Alteromonas</taxon>
    </lineage>
</organism>
<keyword evidence="6" id="KW-0560">Oxidoreductase</keyword>
<dbReference type="SUPFAM" id="SSF46626">
    <property type="entry name" value="Cytochrome c"/>
    <property type="match status" value="2"/>
</dbReference>
<keyword evidence="3 8" id="KW-0479">Metal-binding</keyword>
<evidence type="ECO:0000256" key="7">
    <source>
        <dbReference type="ARBA" id="ARBA00023004"/>
    </source>
</evidence>
<feature type="domain" description="Cytochrome c" evidence="9">
    <location>
        <begin position="203"/>
        <end position="347"/>
    </location>
</feature>
<dbReference type="Pfam" id="PF03150">
    <property type="entry name" value="CCP_MauG"/>
    <property type="match status" value="1"/>
</dbReference>
<dbReference type="PANTHER" id="PTHR30600:SF14">
    <property type="entry name" value="CYTOCHROME C PEROXIDASE"/>
    <property type="match status" value="1"/>
</dbReference>
<evidence type="ECO:0000256" key="4">
    <source>
        <dbReference type="ARBA" id="ARBA00022729"/>
    </source>
</evidence>